<reference evidence="7" key="2">
    <citation type="submission" date="2020-04" db="EMBL/GenBank/DDBJ databases">
        <authorList>
            <consortium name="NCBI Genome Project"/>
        </authorList>
    </citation>
    <scope>NUCLEOTIDE SEQUENCE</scope>
    <source>
        <strain evidence="7">CBS 304.34</strain>
    </source>
</reference>
<gene>
    <name evidence="5 7" type="ORF">BDZ99DRAFT_457253</name>
</gene>
<dbReference type="InterPro" id="IPR012338">
    <property type="entry name" value="Beta-lactam/transpept-like"/>
</dbReference>
<dbReference type="PANTHER" id="PTHR22935">
    <property type="entry name" value="PENICILLIN-BINDING PROTEIN"/>
    <property type="match status" value="1"/>
</dbReference>
<dbReference type="InterPro" id="IPR058664">
    <property type="entry name" value="ARB_00930-like_C"/>
</dbReference>
<evidence type="ECO:0000313" key="5">
    <source>
        <dbReference type="EMBL" id="KAF2817532.1"/>
    </source>
</evidence>
<dbReference type="EMBL" id="MU003692">
    <property type="protein sequence ID" value="KAF2817532.1"/>
    <property type="molecule type" value="Genomic_DNA"/>
</dbReference>
<dbReference type="GeneID" id="54459537"/>
<dbReference type="InterPro" id="IPR001466">
    <property type="entry name" value="Beta-lactam-related"/>
</dbReference>
<dbReference type="OrthoDB" id="5946976at2759"/>
<dbReference type="RefSeq" id="XP_033584496.1">
    <property type="nucleotide sequence ID" value="XM_033718644.1"/>
</dbReference>
<feature type="domain" description="Beta-lactamase-related" evidence="3">
    <location>
        <begin position="88"/>
        <end position="386"/>
    </location>
</feature>
<dbReference type="AlphaFoldDB" id="A0A6A6Z8T4"/>
<feature type="signal peptide" evidence="2">
    <location>
        <begin position="1"/>
        <end position="18"/>
    </location>
</feature>
<evidence type="ECO:0000259" key="4">
    <source>
        <dbReference type="Pfam" id="PF26335"/>
    </source>
</evidence>
<accession>A0A6A6Z8T4</accession>
<dbReference type="InterPro" id="IPR051478">
    <property type="entry name" value="Beta-lactamase-like_AB/R"/>
</dbReference>
<evidence type="ECO:0000313" key="7">
    <source>
        <dbReference type="RefSeq" id="XP_033584496.1"/>
    </source>
</evidence>
<name>A0A6A6Z8T4_9PEZI</name>
<evidence type="ECO:0000313" key="6">
    <source>
        <dbReference type="Proteomes" id="UP000504636"/>
    </source>
</evidence>
<comment type="similarity">
    <text evidence="1">Belongs to the beta-lactamase family.</text>
</comment>
<keyword evidence="2" id="KW-0732">Signal</keyword>
<dbReference type="Pfam" id="PF00144">
    <property type="entry name" value="Beta-lactamase"/>
    <property type="match status" value="1"/>
</dbReference>
<proteinExistence type="inferred from homology"/>
<sequence>MRVDSFLALIAISSLVNAACYHPSPAFPLPSLDPSDPILRAAFARISNAAALLVAAPEYDDHSYSIEVTSSNQSLWSAHHTAREKNKDGRGVDKVDGDTVYRIASITKTFTVLGLLYEAAAGNLSLDDTVDMYLDDLSGKRGGQIPWKDITLRSLASQLSGIPREFAQSDLMNTLKDPVSWGLPPVDRKGLVKCDEYADYHPPCDVEDLIDSITSKPPLFAPNQRSTYSNVAFELLGLVIANTSQSSYISYVEEAILQPLSMSRSAVTKPPDSHGIIPNGFQFWDIDLGVQTPTGAVYSSSSDLSKFLRYILNYYNGITHATNWLQPASWAEGLQSFYGMPWEIFRTDEILASRRPVTFATKSGGLPGYASLIFLLQEYDIGITILDAGGRAPLLFKLRDIVTVEVVRAAEEVALKKLERYTGNYVATETDLNSSLTLSVDLHGLSVTHFVSNGTDMLDSVIPNFPGIEGPWRAQLTPTLLFKDEENQEGELWRLQVVPEKTEGEGDEGKSIWDNFCVTDVDSLTYGGVPLQEFVFWEDEEGVVEGLDLSAFRLKTRRLVGSTDREEAQQELR</sequence>
<reference evidence="7" key="3">
    <citation type="submission" date="2025-04" db="UniProtKB">
        <authorList>
            <consortium name="RefSeq"/>
        </authorList>
    </citation>
    <scope>IDENTIFICATION</scope>
    <source>
        <strain evidence="7">CBS 304.34</strain>
    </source>
</reference>
<dbReference type="Gene3D" id="3.40.710.10">
    <property type="entry name" value="DD-peptidase/beta-lactamase superfamily"/>
    <property type="match status" value="1"/>
</dbReference>
<feature type="domain" description="Beta-lactamase-like ARB-00930-like C-terminal" evidence="4">
    <location>
        <begin position="419"/>
        <end position="558"/>
    </location>
</feature>
<dbReference type="PANTHER" id="PTHR22935:SF95">
    <property type="entry name" value="BETA-LACTAMASE-LIKE 1-RELATED"/>
    <property type="match status" value="1"/>
</dbReference>
<evidence type="ECO:0000256" key="1">
    <source>
        <dbReference type="ARBA" id="ARBA00038473"/>
    </source>
</evidence>
<feature type="chain" id="PRO_5044629678" evidence="2">
    <location>
        <begin position="19"/>
        <end position="573"/>
    </location>
</feature>
<protein>
    <submittedName>
        <fullName evidence="5 7">Beta-lactamase/transpeptidase-like protein</fullName>
    </submittedName>
</protein>
<reference evidence="5 7" key="1">
    <citation type="journal article" date="2020" name="Stud. Mycol.">
        <title>101 Dothideomycetes genomes: a test case for predicting lifestyles and emergence of pathogens.</title>
        <authorList>
            <person name="Haridas S."/>
            <person name="Albert R."/>
            <person name="Binder M."/>
            <person name="Bloem J."/>
            <person name="Labutti K."/>
            <person name="Salamov A."/>
            <person name="Andreopoulos B."/>
            <person name="Baker S."/>
            <person name="Barry K."/>
            <person name="Bills G."/>
            <person name="Bluhm B."/>
            <person name="Cannon C."/>
            <person name="Castanera R."/>
            <person name="Culley D."/>
            <person name="Daum C."/>
            <person name="Ezra D."/>
            <person name="Gonzalez J."/>
            <person name="Henrissat B."/>
            <person name="Kuo A."/>
            <person name="Liang C."/>
            <person name="Lipzen A."/>
            <person name="Lutzoni F."/>
            <person name="Magnuson J."/>
            <person name="Mondo S."/>
            <person name="Nolan M."/>
            <person name="Ohm R."/>
            <person name="Pangilinan J."/>
            <person name="Park H.-J."/>
            <person name="Ramirez L."/>
            <person name="Alfaro M."/>
            <person name="Sun H."/>
            <person name="Tritt A."/>
            <person name="Yoshinaga Y."/>
            <person name="Zwiers L.-H."/>
            <person name="Turgeon B."/>
            <person name="Goodwin S."/>
            <person name="Spatafora J."/>
            <person name="Crous P."/>
            <person name="Grigoriev I."/>
        </authorList>
    </citation>
    <scope>NUCLEOTIDE SEQUENCE</scope>
    <source>
        <strain evidence="5 7">CBS 304.34</strain>
    </source>
</reference>
<dbReference type="Pfam" id="PF26335">
    <property type="entry name" value="ARB_00930_C"/>
    <property type="match status" value="1"/>
</dbReference>
<evidence type="ECO:0000259" key="3">
    <source>
        <dbReference type="Pfam" id="PF00144"/>
    </source>
</evidence>
<keyword evidence="6" id="KW-1185">Reference proteome</keyword>
<dbReference type="Proteomes" id="UP000504636">
    <property type="component" value="Unplaced"/>
</dbReference>
<dbReference type="SUPFAM" id="SSF56601">
    <property type="entry name" value="beta-lactamase/transpeptidase-like"/>
    <property type="match status" value="1"/>
</dbReference>
<evidence type="ECO:0000256" key="2">
    <source>
        <dbReference type="SAM" id="SignalP"/>
    </source>
</evidence>
<organism evidence="5">
    <name type="scientific">Mytilinidion resinicola</name>
    <dbReference type="NCBI Taxonomy" id="574789"/>
    <lineage>
        <taxon>Eukaryota</taxon>
        <taxon>Fungi</taxon>
        <taxon>Dikarya</taxon>
        <taxon>Ascomycota</taxon>
        <taxon>Pezizomycotina</taxon>
        <taxon>Dothideomycetes</taxon>
        <taxon>Pleosporomycetidae</taxon>
        <taxon>Mytilinidiales</taxon>
        <taxon>Mytilinidiaceae</taxon>
        <taxon>Mytilinidion</taxon>
    </lineage>
</organism>